<keyword evidence="2" id="KW-1185">Reference proteome</keyword>
<evidence type="ECO:0000313" key="2">
    <source>
        <dbReference type="Proteomes" id="UP001055072"/>
    </source>
</evidence>
<comment type="caution">
    <text evidence="1">The sequence shown here is derived from an EMBL/GenBank/DDBJ whole genome shotgun (WGS) entry which is preliminary data.</text>
</comment>
<protein>
    <submittedName>
        <fullName evidence="1">Uncharacterized protein</fullName>
    </submittedName>
</protein>
<gene>
    <name evidence="1" type="ORF">BDY19DRAFT_906929</name>
</gene>
<dbReference type="EMBL" id="MU274915">
    <property type="protein sequence ID" value="KAI0087919.1"/>
    <property type="molecule type" value="Genomic_DNA"/>
</dbReference>
<accession>A0ACB8U109</accession>
<sequence length="293" mass="32295">MSQHLSTGVIIRDSYVRTPASTEATLMVAQKTALTRKTNQDAARVANEAIAAQSLNRAMSKAKEDRVWLNKNTKKHNQTASNAVESYSPTSSESTKYMVLILSLSAIVQQSVQYDDVQDDHPSGPVAPVRSLEKKGTAVCSLGKKGTAVHRSMQPSHASLHSVSVVYDDSDVDRGLPDLVKEKSHKQFTRQLVMEDDASSEDSEAHHEATSDSSESDDFMPEEDDFSLNVMQHHSTVHGLFDMDEGAINNNRPLVEKRNYKQRWDSYSVAMVTIPDESLALGLSNGPIFMENG</sequence>
<organism evidence="1 2">
    <name type="scientific">Irpex rosettiformis</name>
    <dbReference type="NCBI Taxonomy" id="378272"/>
    <lineage>
        <taxon>Eukaryota</taxon>
        <taxon>Fungi</taxon>
        <taxon>Dikarya</taxon>
        <taxon>Basidiomycota</taxon>
        <taxon>Agaricomycotina</taxon>
        <taxon>Agaricomycetes</taxon>
        <taxon>Polyporales</taxon>
        <taxon>Irpicaceae</taxon>
        <taxon>Irpex</taxon>
    </lineage>
</organism>
<evidence type="ECO:0000313" key="1">
    <source>
        <dbReference type="EMBL" id="KAI0087919.1"/>
    </source>
</evidence>
<reference evidence="1" key="1">
    <citation type="journal article" date="2021" name="Environ. Microbiol.">
        <title>Gene family expansions and transcriptome signatures uncover fungal adaptations to wood decay.</title>
        <authorList>
            <person name="Hage H."/>
            <person name="Miyauchi S."/>
            <person name="Viragh M."/>
            <person name="Drula E."/>
            <person name="Min B."/>
            <person name="Chaduli D."/>
            <person name="Navarro D."/>
            <person name="Favel A."/>
            <person name="Norest M."/>
            <person name="Lesage-Meessen L."/>
            <person name="Balint B."/>
            <person name="Merenyi Z."/>
            <person name="de Eugenio L."/>
            <person name="Morin E."/>
            <person name="Martinez A.T."/>
            <person name="Baldrian P."/>
            <person name="Stursova M."/>
            <person name="Martinez M.J."/>
            <person name="Novotny C."/>
            <person name="Magnuson J.K."/>
            <person name="Spatafora J.W."/>
            <person name="Maurice S."/>
            <person name="Pangilinan J."/>
            <person name="Andreopoulos W."/>
            <person name="LaButti K."/>
            <person name="Hundley H."/>
            <person name="Na H."/>
            <person name="Kuo A."/>
            <person name="Barry K."/>
            <person name="Lipzen A."/>
            <person name="Henrissat B."/>
            <person name="Riley R."/>
            <person name="Ahrendt S."/>
            <person name="Nagy L.G."/>
            <person name="Grigoriev I.V."/>
            <person name="Martin F."/>
            <person name="Rosso M.N."/>
        </authorList>
    </citation>
    <scope>NUCLEOTIDE SEQUENCE</scope>
    <source>
        <strain evidence="1">CBS 384.51</strain>
    </source>
</reference>
<proteinExistence type="predicted"/>
<name>A0ACB8U109_9APHY</name>
<dbReference type="Proteomes" id="UP001055072">
    <property type="component" value="Unassembled WGS sequence"/>
</dbReference>